<dbReference type="GO" id="GO:0009279">
    <property type="term" value="C:cell outer membrane"/>
    <property type="evidence" value="ECO:0007669"/>
    <property type="project" value="UniProtKB-SubCell"/>
</dbReference>
<evidence type="ECO:0000256" key="3">
    <source>
        <dbReference type="ARBA" id="ARBA00022452"/>
    </source>
</evidence>
<dbReference type="SUPFAM" id="SSF56935">
    <property type="entry name" value="Porins"/>
    <property type="match status" value="1"/>
</dbReference>
<evidence type="ECO:0000256" key="2">
    <source>
        <dbReference type="ARBA" id="ARBA00022448"/>
    </source>
</evidence>
<organism evidence="10 11">
    <name type="scientific">Chitinophaga niabensis</name>
    <dbReference type="NCBI Taxonomy" id="536979"/>
    <lineage>
        <taxon>Bacteria</taxon>
        <taxon>Pseudomonadati</taxon>
        <taxon>Bacteroidota</taxon>
        <taxon>Chitinophagia</taxon>
        <taxon>Chitinophagales</taxon>
        <taxon>Chitinophagaceae</taxon>
        <taxon>Chitinophaga</taxon>
    </lineage>
</organism>
<dbReference type="InterPro" id="IPR037066">
    <property type="entry name" value="Plug_dom_sf"/>
</dbReference>
<accession>A0A1N6K932</accession>
<comment type="subcellular location">
    <subcellularLocation>
        <location evidence="1 7">Cell outer membrane</location>
        <topology evidence="1 7">Multi-pass membrane protein</topology>
    </subcellularLocation>
</comment>
<name>A0A1N6K932_9BACT</name>
<evidence type="ECO:0000256" key="6">
    <source>
        <dbReference type="ARBA" id="ARBA00023237"/>
    </source>
</evidence>
<gene>
    <name evidence="10" type="ORF">SAMN04488055_5346</name>
</gene>
<sequence>MFKRTLQLMFLILLCLHGFAQEQKVTGTVKDKTGAPLPGVTITDKDLKTSGTVTDVNGNFSLTVKGNSKIIVFSFIGYDNQEVSVAGRSTVNVVLEINSKMLGDVVVIGYQEVSRRKNTAAIATVKGDAIANLPAPSVDMMLQGRVSGVNVQNFSGEPGIRNSVVIRGNSSVLRGYDEARALSAPLYVIDGIPTSVTEFGGIDGSGTGTNAIAGINPNDIESIDILKDASAAAIYGSRGSNGIIIIKTRKAKTGKPEFNFSTYVGITQRPKLIEVVGGAEERRMKMDVLNLYNGFADNQTLPMMLTDSLNPDFNNATDWQSYFYQTGMINNYDLSMAGATDAINYRLSLGHYKEDGVIKNTGFKRYSILASINAKVTPWLNSSSRFRVTRTDRPRAINERTGSFFAFDTYSLPSSFFALTESSREYLLGNKNRQDKNINNNLQFSNAFNVDLAKGLLFNTTVNYENRSSNRDYFQPSVVRNNGYGYASSYSDKVEIASLFSTLEYSTKFGNHHLNLIGGTNMEYTKWNWNFGSADLIPNDNAWAVNVANKQFSSTSSATEETGMQSIFLRLNYDFKDRYLLSAVINRDASSKFGKDNRWGTFPSISLGWIISDEPGLENSLGFMNFLKLRGSWGITGNQPERNYLGYNNYTVNQAGFADNRDVTSYNGTSVITPNYYSGIAQKDLSWEESRQGNLGLEAGFFKDRIRLIVDVYKRELTKGFFDFLLPNASGYTLAQTNAIGLRNSGVEVTLNTRNLNPKSALQWNTDITFSYNQNVITALPNGGRSIIFNYNTGVYGSDYLLSVGLPVNQFYVFQFKGIYSRPEDVPYNLLTGQPMKNFVGWDYHAGDPILVDQDGNFDLKEPMDQIIGGDPNPKFYGGILNNLTYKGFSLGVFLSYTLGRDIMNSYENRRLEYLFEATGDNGERNLASRAIMDINKLNFWKKPGDIATLPTFSLVEGTRSPYRFFDKTTMYIEKGDYLRIKYITAGYSFNQQVLNKLKIKRLRLYGVVDNLYTFQKSTIPDAEGVNAYGIYTGDGYPIPKKFTIGLDFGF</sequence>
<keyword evidence="6 7" id="KW-0998">Cell outer membrane</keyword>
<reference evidence="10 11" key="1">
    <citation type="submission" date="2016-11" db="EMBL/GenBank/DDBJ databases">
        <authorList>
            <person name="Jaros S."/>
            <person name="Januszkiewicz K."/>
            <person name="Wedrychowicz H."/>
        </authorList>
    </citation>
    <scope>NUCLEOTIDE SEQUENCE [LARGE SCALE GENOMIC DNA]</scope>
    <source>
        <strain evidence="10 11">DSM 24787</strain>
    </source>
</reference>
<feature type="chain" id="PRO_5009936898" evidence="8">
    <location>
        <begin position="21"/>
        <end position="1051"/>
    </location>
</feature>
<dbReference type="NCBIfam" id="TIGR04057">
    <property type="entry name" value="SusC_RagA_signa"/>
    <property type="match status" value="1"/>
</dbReference>
<proteinExistence type="inferred from homology"/>
<dbReference type="EMBL" id="FSRA01000002">
    <property type="protein sequence ID" value="SIO53065.1"/>
    <property type="molecule type" value="Genomic_DNA"/>
</dbReference>
<evidence type="ECO:0000256" key="1">
    <source>
        <dbReference type="ARBA" id="ARBA00004571"/>
    </source>
</evidence>
<evidence type="ECO:0000256" key="8">
    <source>
        <dbReference type="SAM" id="SignalP"/>
    </source>
</evidence>
<keyword evidence="5 7" id="KW-0472">Membrane</keyword>
<evidence type="ECO:0000313" key="11">
    <source>
        <dbReference type="Proteomes" id="UP000185003"/>
    </source>
</evidence>
<comment type="similarity">
    <text evidence="7">Belongs to the TonB-dependent receptor family.</text>
</comment>
<dbReference type="InterPro" id="IPR023997">
    <property type="entry name" value="TonB-dep_OMP_SusC/RagA_CS"/>
</dbReference>
<dbReference type="InterPro" id="IPR039426">
    <property type="entry name" value="TonB-dep_rcpt-like"/>
</dbReference>
<dbReference type="STRING" id="536979.SAMN04488055_5346"/>
<dbReference type="InterPro" id="IPR023996">
    <property type="entry name" value="TonB-dep_OMP_SusC/RagA"/>
</dbReference>
<dbReference type="InterPro" id="IPR012910">
    <property type="entry name" value="Plug_dom"/>
</dbReference>
<dbReference type="RefSeq" id="WP_074242584.1">
    <property type="nucleotide sequence ID" value="NZ_FSRA01000002.1"/>
</dbReference>
<protein>
    <submittedName>
        <fullName evidence="10">TonB-linked outer membrane protein, SusC/RagA family</fullName>
    </submittedName>
</protein>
<evidence type="ECO:0000259" key="9">
    <source>
        <dbReference type="Pfam" id="PF07715"/>
    </source>
</evidence>
<dbReference type="InterPro" id="IPR036942">
    <property type="entry name" value="Beta-barrel_TonB_sf"/>
</dbReference>
<dbReference type="Gene3D" id="2.40.170.20">
    <property type="entry name" value="TonB-dependent receptor, beta-barrel domain"/>
    <property type="match status" value="1"/>
</dbReference>
<dbReference type="Proteomes" id="UP000185003">
    <property type="component" value="Unassembled WGS sequence"/>
</dbReference>
<dbReference type="OrthoDB" id="9768177at2"/>
<dbReference type="Gene3D" id="2.170.130.10">
    <property type="entry name" value="TonB-dependent receptor, plug domain"/>
    <property type="match status" value="1"/>
</dbReference>
<dbReference type="SUPFAM" id="SSF49464">
    <property type="entry name" value="Carboxypeptidase regulatory domain-like"/>
    <property type="match status" value="1"/>
</dbReference>
<feature type="domain" description="TonB-dependent receptor plug" evidence="9">
    <location>
        <begin position="116"/>
        <end position="243"/>
    </location>
</feature>
<keyword evidence="2 7" id="KW-0813">Transport</keyword>
<dbReference type="Gene3D" id="2.60.40.1120">
    <property type="entry name" value="Carboxypeptidase-like, regulatory domain"/>
    <property type="match status" value="1"/>
</dbReference>
<keyword evidence="8" id="KW-0732">Signal</keyword>
<dbReference type="Pfam" id="PF07715">
    <property type="entry name" value="Plug"/>
    <property type="match status" value="1"/>
</dbReference>
<dbReference type="NCBIfam" id="TIGR04056">
    <property type="entry name" value="OMP_RagA_SusC"/>
    <property type="match status" value="1"/>
</dbReference>
<evidence type="ECO:0000256" key="7">
    <source>
        <dbReference type="PROSITE-ProRule" id="PRU01360"/>
    </source>
</evidence>
<dbReference type="InterPro" id="IPR008969">
    <property type="entry name" value="CarboxyPept-like_regulatory"/>
</dbReference>
<keyword evidence="4 7" id="KW-0812">Transmembrane</keyword>
<dbReference type="Pfam" id="PF13715">
    <property type="entry name" value="CarbopepD_reg_2"/>
    <property type="match status" value="1"/>
</dbReference>
<evidence type="ECO:0000313" key="10">
    <source>
        <dbReference type="EMBL" id="SIO53065.1"/>
    </source>
</evidence>
<feature type="signal peptide" evidence="8">
    <location>
        <begin position="1"/>
        <end position="20"/>
    </location>
</feature>
<evidence type="ECO:0000256" key="5">
    <source>
        <dbReference type="ARBA" id="ARBA00023136"/>
    </source>
</evidence>
<dbReference type="AlphaFoldDB" id="A0A1N6K932"/>
<evidence type="ECO:0000256" key="4">
    <source>
        <dbReference type="ARBA" id="ARBA00022692"/>
    </source>
</evidence>
<keyword evidence="11" id="KW-1185">Reference proteome</keyword>
<dbReference type="PROSITE" id="PS52016">
    <property type="entry name" value="TONB_DEPENDENT_REC_3"/>
    <property type="match status" value="1"/>
</dbReference>
<keyword evidence="3 7" id="KW-1134">Transmembrane beta strand</keyword>